<gene>
    <name evidence="2" type="ORF">AB0301_00160</name>
</gene>
<dbReference type="SUPFAM" id="SSF46785">
    <property type="entry name" value="Winged helix' DNA-binding domain"/>
    <property type="match status" value="1"/>
</dbReference>
<dbReference type="Proteomes" id="UP001553715">
    <property type="component" value="Unassembled WGS sequence"/>
</dbReference>
<name>A0ABV3LC60_9MICO</name>
<keyword evidence="3" id="KW-1185">Reference proteome</keyword>
<evidence type="ECO:0000313" key="2">
    <source>
        <dbReference type="EMBL" id="MEW1973485.1"/>
    </source>
</evidence>
<dbReference type="RefSeq" id="WP_052166646.1">
    <property type="nucleotide sequence ID" value="NZ_JBFBMH010000001.1"/>
</dbReference>
<comment type="caution">
    <text evidence="2">The sequence shown here is derived from an EMBL/GenBank/DDBJ whole genome shotgun (WGS) entry which is preliminary data.</text>
</comment>
<evidence type="ECO:0000259" key="1">
    <source>
        <dbReference type="Pfam" id="PF13601"/>
    </source>
</evidence>
<dbReference type="PANTHER" id="PTHR37318:SF1">
    <property type="entry name" value="BSL7504 PROTEIN"/>
    <property type="match status" value="1"/>
</dbReference>
<reference evidence="2 3" key="1">
    <citation type="submission" date="2024-06" db="EMBL/GenBank/DDBJ databases">
        <title>The Natural Products Discovery Center: Release of the First 8490 Sequenced Strains for Exploring Actinobacteria Biosynthetic Diversity.</title>
        <authorList>
            <person name="Kalkreuter E."/>
            <person name="Kautsar S.A."/>
            <person name="Yang D."/>
            <person name="Bader C.D."/>
            <person name="Teijaro C.N."/>
            <person name="Fluegel L."/>
            <person name="Davis C.M."/>
            <person name="Simpson J.R."/>
            <person name="Lauterbach L."/>
            <person name="Steele A.D."/>
            <person name="Gui C."/>
            <person name="Meng S."/>
            <person name="Li G."/>
            <person name="Viehrig K."/>
            <person name="Ye F."/>
            <person name="Su P."/>
            <person name="Kiefer A.F."/>
            <person name="Nichols A."/>
            <person name="Cepeda A.J."/>
            <person name="Yan W."/>
            <person name="Fan B."/>
            <person name="Jiang Y."/>
            <person name="Adhikari A."/>
            <person name="Zheng C.-J."/>
            <person name="Schuster L."/>
            <person name="Cowan T.M."/>
            <person name="Smanski M.J."/>
            <person name="Chevrette M.G."/>
            <person name="De Carvalho L.P.S."/>
            <person name="Shen B."/>
        </authorList>
    </citation>
    <scope>NUCLEOTIDE SEQUENCE [LARGE SCALE GENOMIC DNA]</scope>
    <source>
        <strain evidence="2 3">NPDC077434</strain>
    </source>
</reference>
<dbReference type="PANTHER" id="PTHR37318">
    <property type="entry name" value="BSL7504 PROTEIN"/>
    <property type="match status" value="1"/>
</dbReference>
<accession>A0ABV3LC60</accession>
<evidence type="ECO:0000313" key="3">
    <source>
        <dbReference type="Proteomes" id="UP001553715"/>
    </source>
</evidence>
<protein>
    <submittedName>
        <fullName evidence="2">Transcriptional regulator</fullName>
    </submittedName>
</protein>
<organism evidence="2 3">
    <name type="scientific">Microbacterium profundi</name>
    <dbReference type="NCBI Taxonomy" id="450380"/>
    <lineage>
        <taxon>Bacteria</taxon>
        <taxon>Bacillati</taxon>
        <taxon>Actinomycetota</taxon>
        <taxon>Actinomycetes</taxon>
        <taxon>Micrococcales</taxon>
        <taxon>Microbacteriaceae</taxon>
        <taxon>Microbacterium</taxon>
    </lineage>
</organism>
<dbReference type="Pfam" id="PF13601">
    <property type="entry name" value="HTH_34"/>
    <property type="match status" value="1"/>
</dbReference>
<sequence length="118" mass="12935">MADKHPRLRLDDNFASPIRFSLMAALLDGNELDFATLARILQVGDSALSKSISHLHVTGYVATRRGDVGSRPRTWVRSTAKGERAFAAHLHALQEIVEFGGRAPAHNVSTNASIVRFE</sequence>
<dbReference type="Gene3D" id="1.10.10.10">
    <property type="entry name" value="Winged helix-like DNA-binding domain superfamily/Winged helix DNA-binding domain"/>
    <property type="match status" value="1"/>
</dbReference>
<feature type="domain" description="Winged helix DNA-binding" evidence="1">
    <location>
        <begin position="18"/>
        <end position="97"/>
    </location>
</feature>
<dbReference type="InterPro" id="IPR036388">
    <property type="entry name" value="WH-like_DNA-bd_sf"/>
</dbReference>
<dbReference type="InterPro" id="IPR036390">
    <property type="entry name" value="WH_DNA-bd_sf"/>
</dbReference>
<dbReference type="EMBL" id="JBFBMH010000001">
    <property type="protein sequence ID" value="MEW1973485.1"/>
    <property type="molecule type" value="Genomic_DNA"/>
</dbReference>
<dbReference type="InterPro" id="IPR027395">
    <property type="entry name" value="WH_DNA-bd_dom"/>
</dbReference>
<proteinExistence type="predicted"/>